<dbReference type="Gene3D" id="3.20.20.120">
    <property type="entry name" value="Enolase-like C-terminal domain"/>
    <property type="match status" value="1"/>
</dbReference>
<evidence type="ECO:0000256" key="1">
    <source>
        <dbReference type="ARBA" id="ARBA00001946"/>
    </source>
</evidence>
<dbReference type="NCBIfam" id="NF042940">
    <property type="entry name" value="racemase_DgcA"/>
    <property type="match status" value="1"/>
</dbReference>
<dbReference type="SUPFAM" id="SSF54826">
    <property type="entry name" value="Enolase N-terminal domain-like"/>
    <property type="match status" value="1"/>
</dbReference>
<dbReference type="InterPro" id="IPR013342">
    <property type="entry name" value="Mandelate_racemase_C"/>
</dbReference>
<dbReference type="InterPro" id="IPR034603">
    <property type="entry name" value="Dipeptide_epimerase"/>
</dbReference>
<comment type="similarity">
    <text evidence="2">Belongs to the mandelate racemase/muconate lactonizing enzyme family.</text>
</comment>
<comment type="cofactor">
    <cofactor evidence="1">
        <name>Mg(2+)</name>
        <dbReference type="ChEBI" id="CHEBI:18420"/>
    </cofactor>
</comment>
<dbReference type="InterPro" id="IPR013341">
    <property type="entry name" value="Mandelate_racemase_N_dom"/>
</dbReference>
<gene>
    <name evidence="7" type="primary">dgcA</name>
    <name evidence="7" type="ORF">WAE96_14515</name>
</gene>
<protein>
    <submittedName>
        <fullName evidence="7">N-acetyl-D-Glu racemase DgcA</fullName>
    </submittedName>
</protein>
<dbReference type="SFLD" id="SFLDF00010">
    <property type="entry name" value="dipeptide_epimerase"/>
    <property type="match status" value="1"/>
</dbReference>
<dbReference type="SFLD" id="SFLDG00180">
    <property type="entry name" value="muconate_cycloisomerase"/>
    <property type="match status" value="1"/>
</dbReference>
<sequence>MAISISLHQQSWPLAQPFRISRGVKSHAQTIIVTISDGEFQGIGEAVPYARYGETCASVAAQIEALGCEFSSDAALQHAISELKAGAARNALDCALWDFNAKSQSQSVSKMLKIPLRPLTTAQTISLDSTQNMAVAAKALANAPLIKVKLDADSVLDKMRAIHVAAPHSKFIVDANEAWNFDLLKAVLPTLKQYNVALIEQPLPADNDQVLAQLTPCVPICADESCHTRHQLAELKNRYQAINIKLDKTGGLTEALALLDEAKQHGFIIMTGCMVASSLAMAPAFLIAQHADFVDLDGPLLLSSDIACGFEFHGTQMAQSTPFIWGEVKAHSNKIAEL</sequence>
<feature type="domain" description="Mandelate racemase/muconate lactonizing enzyme C-terminal" evidence="6">
    <location>
        <begin position="130"/>
        <end position="221"/>
    </location>
</feature>
<organism evidence="7 8">
    <name type="scientific">Pseudoalteromonas spongiae</name>
    <dbReference type="NCBI Taxonomy" id="298657"/>
    <lineage>
        <taxon>Bacteria</taxon>
        <taxon>Pseudomonadati</taxon>
        <taxon>Pseudomonadota</taxon>
        <taxon>Gammaproteobacteria</taxon>
        <taxon>Alteromonadales</taxon>
        <taxon>Pseudoalteromonadaceae</taxon>
        <taxon>Pseudoalteromonas</taxon>
    </lineage>
</organism>
<keyword evidence="4" id="KW-0460">Magnesium</keyword>
<reference evidence="7 8" key="1">
    <citation type="submission" date="2023-12" db="EMBL/GenBank/DDBJ databases">
        <title>Friends and Foes: Symbiotic and Algicidal bacterial influence on Karenia brevis blooms.</title>
        <authorList>
            <person name="Fei C."/>
            <person name="Mohamed A.R."/>
            <person name="Booker A."/>
            <person name="Arshad M."/>
            <person name="Klass S."/>
            <person name="Ahn S."/>
            <person name="Gilbert P.M."/>
            <person name="Heil C.A."/>
            <person name="Martinez J.M."/>
            <person name="Amin S.A."/>
        </authorList>
    </citation>
    <scope>NUCLEOTIDE SEQUENCE [LARGE SCALE GENOMIC DNA]</scope>
    <source>
        <strain evidence="7 8">CE15</strain>
    </source>
</reference>
<proteinExistence type="inferred from homology"/>
<evidence type="ECO:0000256" key="5">
    <source>
        <dbReference type="ARBA" id="ARBA00023235"/>
    </source>
</evidence>
<accession>A0ABU8EVJ3</accession>
<dbReference type="InterPro" id="IPR029017">
    <property type="entry name" value="Enolase-like_N"/>
</dbReference>
<comment type="caution">
    <text evidence="7">The sequence shown here is derived from an EMBL/GenBank/DDBJ whole genome shotgun (WGS) entry which is preliminary data.</text>
</comment>
<keyword evidence="3" id="KW-0479">Metal-binding</keyword>
<dbReference type="SUPFAM" id="SSF51604">
    <property type="entry name" value="Enolase C-terminal domain-like"/>
    <property type="match status" value="1"/>
</dbReference>
<dbReference type="PROSITE" id="PS00909">
    <property type="entry name" value="MR_MLE_2"/>
    <property type="match status" value="1"/>
</dbReference>
<dbReference type="InterPro" id="IPR018110">
    <property type="entry name" value="Mandel_Rmase/mucon_lact_enz_CS"/>
</dbReference>
<dbReference type="Gene3D" id="3.30.390.10">
    <property type="entry name" value="Enolase-like, N-terminal domain"/>
    <property type="match status" value="1"/>
</dbReference>
<dbReference type="Proteomes" id="UP001382455">
    <property type="component" value="Unassembled WGS sequence"/>
</dbReference>
<dbReference type="InterPro" id="IPR036849">
    <property type="entry name" value="Enolase-like_C_sf"/>
</dbReference>
<dbReference type="SFLD" id="SFLDS00001">
    <property type="entry name" value="Enolase"/>
    <property type="match status" value="1"/>
</dbReference>
<dbReference type="InterPro" id="IPR029065">
    <property type="entry name" value="Enolase_C-like"/>
</dbReference>
<dbReference type="Pfam" id="PF13378">
    <property type="entry name" value="MR_MLE_C"/>
    <property type="match status" value="1"/>
</dbReference>
<evidence type="ECO:0000313" key="7">
    <source>
        <dbReference type="EMBL" id="MEI4550881.1"/>
    </source>
</evidence>
<dbReference type="InterPro" id="IPR034593">
    <property type="entry name" value="DgoD-like"/>
</dbReference>
<evidence type="ECO:0000259" key="6">
    <source>
        <dbReference type="SMART" id="SM00922"/>
    </source>
</evidence>
<evidence type="ECO:0000256" key="4">
    <source>
        <dbReference type="ARBA" id="ARBA00022842"/>
    </source>
</evidence>
<dbReference type="CDD" id="cd03319">
    <property type="entry name" value="L-Ala-DL-Glu_epimerase"/>
    <property type="match status" value="1"/>
</dbReference>
<dbReference type="Pfam" id="PF02746">
    <property type="entry name" value="MR_MLE_N"/>
    <property type="match status" value="1"/>
</dbReference>
<name>A0ABU8EVJ3_9GAMM</name>
<evidence type="ECO:0000313" key="8">
    <source>
        <dbReference type="Proteomes" id="UP001382455"/>
    </source>
</evidence>
<dbReference type="PANTHER" id="PTHR48080">
    <property type="entry name" value="D-GALACTONATE DEHYDRATASE-RELATED"/>
    <property type="match status" value="1"/>
</dbReference>
<dbReference type="PANTHER" id="PTHR48080:SF3">
    <property type="entry name" value="ENOLASE SUPERFAMILY MEMBER DDB_G0284701"/>
    <property type="match status" value="1"/>
</dbReference>
<evidence type="ECO:0000256" key="2">
    <source>
        <dbReference type="ARBA" id="ARBA00008031"/>
    </source>
</evidence>
<keyword evidence="5" id="KW-0413">Isomerase</keyword>
<evidence type="ECO:0000256" key="3">
    <source>
        <dbReference type="ARBA" id="ARBA00022723"/>
    </source>
</evidence>
<keyword evidence="8" id="KW-1185">Reference proteome</keyword>
<dbReference type="EMBL" id="JBAWKS010000002">
    <property type="protein sequence ID" value="MEI4550881.1"/>
    <property type="molecule type" value="Genomic_DNA"/>
</dbReference>
<dbReference type="RefSeq" id="WP_336435953.1">
    <property type="nucleotide sequence ID" value="NZ_JBAWKS010000002.1"/>
</dbReference>
<dbReference type="SMART" id="SM00922">
    <property type="entry name" value="MR_MLE"/>
    <property type="match status" value="1"/>
</dbReference>